<feature type="domain" description="ABC transmembrane type-1" evidence="11">
    <location>
        <begin position="66"/>
        <end position="292"/>
    </location>
</feature>
<evidence type="ECO:0000256" key="6">
    <source>
        <dbReference type="ARBA" id="ARBA00022692"/>
    </source>
</evidence>
<accession>A0AAE4NUN3</accession>
<dbReference type="RefSeq" id="WP_315340581.1">
    <property type="nucleotide sequence ID" value="NZ_JAVDZE010000001.1"/>
</dbReference>
<evidence type="ECO:0000256" key="7">
    <source>
        <dbReference type="ARBA" id="ARBA00022989"/>
    </source>
</evidence>
<protein>
    <recommendedName>
        <fullName evidence="10">Phosphate transport system permease protein</fullName>
    </recommendedName>
</protein>
<organism evidence="12 13">
    <name type="scientific">Thermococcus waiotapuensis</name>
    <dbReference type="NCBI Taxonomy" id="90909"/>
    <lineage>
        <taxon>Archaea</taxon>
        <taxon>Methanobacteriati</taxon>
        <taxon>Methanobacteriota</taxon>
        <taxon>Thermococci</taxon>
        <taxon>Thermococcales</taxon>
        <taxon>Thermococcaceae</taxon>
        <taxon>Thermococcus</taxon>
    </lineage>
</organism>
<feature type="transmembrane region" description="Helical" evidence="9">
    <location>
        <begin position="273"/>
        <end position="296"/>
    </location>
</feature>
<dbReference type="PROSITE" id="PS50928">
    <property type="entry name" value="ABC_TM1"/>
    <property type="match status" value="1"/>
</dbReference>
<feature type="transmembrane region" description="Helical" evidence="9">
    <location>
        <begin position="9"/>
        <end position="30"/>
    </location>
</feature>
<dbReference type="GO" id="GO:0006817">
    <property type="term" value="P:phosphate ion transport"/>
    <property type="evidence" value="ECO:0007669"/>
    <property type="project" value="UniProtKB-KW"/>
</dbReference>
<name>A0AAE4NUN3_9EURY</name>
<feature type="transmembrane region" description="Helical" evidence="9">
    <location>
        <begin position="156"/>
        <end position="177"/>
    </location>
</feature>
<evidence type="ECO:0000259" key="11">
    <source>
        <dbReference type="PROSITE" id="PS50928"/>
    </source>
</evidence>
<dbReference type="NCBIfam" id="TIGR02138">
    <property type="entry name" value="phosphate_pstC"/>
    <property type="match status" value="1"/>
</dbReference>
<comment type="similarity">
    <text evidence="2 10">Belongs to the binding-protein-dependent transport system permease family. CysTW subfamily.</text>
</comment>
<dbReference type="Proteomes" id="UP001245683">
    <property type="component" value="Unassembled WGS sequence"/>
</dbReference>
<evidence type="ECO:0000313" key="13">
    <source>
        <dbReference type="Proteomes" id="UP001245683"/>
    </source>
</evidence>
<evidence type="ECO:0000313" key="12">
    <source>
        <dbReference type="EMBL" id="MDV3103647.1"/>
    </source>
</evidence>
<dbReference type="PANTHER" id="PTHR30425">
    <property type="entry name" value="PHOSPHATE TRANSPORT SYSTEM PERMEASE PROTEIN PST"/>
    <property type="match status" value="1"/>
</dbReference>
<dbReference type="Gene3D" id="1.10.3720.10">
    <property type="entry name" value="MetI-like"/>
    <property type="match status" value="1"/>
</dbReference>
<dbReference type="InterPro" id="IPR000515">
    <property type="entry name" value="MetI-like"/>
</dbReference>
<dbReference type="SUPFAM" id="SSF161098">
    <property type="entry name" value="MetI-like"/>
    <property type="match status" value="1"/>
</dbReference>
<proteinExistence type="inferred from homology"/>
<evidence type="ECO:0000256" key="3">
    <source>
        <dbReference type="ARBA" id="ARBA00022448"/>
    </source>
</evidence>
<evidence type="ECO:0000256" key="8">
    <source>
        <dbReference type="ARBA" id="ARBA00023136"/>
    </source>
</evidence>
<evidence type="ECO:0000256" key="9">
    <source>
        <dbReference type="RuleBase" id="RU363032"/>
    </source>
</evidence>
<feature type="transmembrane region" description="Helical" evidence="9">
    <location>
        <begin position="103"/>
        <end position="130"/>
    </location>
</feature>
<evidence type="ECO:0000256" key="5">
    <source>
        <dbReference type="ARBA" id="ARBA00022592"/>
    </source>
</evidence>
<dbReference type="InterPro" id="IPR011864">
    <property type="entry name" value="Phosphate_PstC"/>
</dbReference>
<evidence type="ECO:0000256" key="2">
    <source>
        <dbReference type="ARBA" id="ARBA00007069"/>
    </source>
</evidence>
<keyword evidence="4 10" id="KW-1003">Cell membrane</keyword>
<keyword evidence="5 10" id="KW-0592">Phosphate transport</keyword>
<dbReference type="EMBL" id="JAVDZE010000001">
    <property type="protein sequence ID" value="MDV3103647.1"/>
    <property type="molecule type" value="Genomic_DNA"/>
</dbReference>
<comment type="subcellular location">
    <subcellularLocation>
        <location evidence="1 9">Cell membrane</location>
        <topology evidence="1 9">Multi-pass membrane protein</topology>
    </subcellularLocation>
</comment>
<reference evidence="12 13" key="1">
    <citation type="submission" date="2023-08" db="EMBL/GenBank/DDBJ databases">
        <title>Draft genome sequence of Thermococcus waiotapuensis WT1T, a thermophilic sulphur-dependent archaeon from order Thermococcales.</title>
        <authorList>
            <person name="Manners S.H."/>
            <person name="Carere C.R."/>
            <person name="Dhami M.K."/>
            <person name="Dobson R.C.J."/>
            <person name="Stott M.B."/>
        </authorList>
    </citation>
    <scope>NUCLEOTIDE SEQUENCE [LARGE SCALE GENOMIC DNA]</scope>
    <source>
        <strain evidence="12 13">WT1</strain>
    </source>
</reference>
<evidence type="ECO:0000256" key="4">
    <source>
        <dbReference type="ARBA" id="ARBA00022475"/>
    </source>
</evidence>
<dbReference type="PANTHER" id="PTHR30425:SF1">
    <property type="entry name" value="PHOSPHATE TRANSPORT SYSTEM PERMEASE PROTEIN PSTC"/>
    <property type="match status" value="1"/>
</dbReference>
<evidence type="ECO:0000256" key="1">
    <source>
        <dbReference type="ARBA" id="ARBA00004651"/>
    </source>
</evidence>
<sequence>MKRDGFKALTYPAVFFVFILFTLMLLVYFFQSSPAFHRFGLGVYTRNIWKAAEEPELEDYGLLAAIWGSIYTATIATLLSLPLAIAYSLFVVDYSPKRLKKPLIVMSDIMAGLPTVIYGVWGATFLVPFLRDWVMKPLHDHLSFIPLFSYPPATGYSYLSAGVLLAIMVTPFASAVIREAYSMIPFTYREAVYSLGATKFEATRILLGYIKPAIVSGMILAFGRAVGETVAVSLVIGNAFNVEIGLFAPGYTVSSLIASQFGNAFIYGYMTPVLFAAGLALFVVGLVVNVIGLKILKGWEENVHL</sequence>
<keyword evidence="7 9" id="KW-1133">Transmembrane helix</keyword>
<keyword evidence="6 9" id="KW-0812">Transmembrane</keyword>
<comment type="caution">
    <text evidence="12">The sequence shown here is derived from an EMBL/GenBank/DDBJ whole genome shotgun (WGS) entry which is preliminary data.</text>
</comment>
<dbReference type="GO" id="GO:0005886">
    <property type="term" value="C:plasma membrane"/>
    <property type="evidence" value="ECO:0007669"/>
    <property type="project" value="UniProtKB-SubCell"/>
</dbReference>
<keyword evidence="8 9" id="KW-0472">Membrane</keyword>
<dbReference type="Pfam" id="PF00528">
    <property type="entry name" value="BPD_transp_1"/>
    <property type="match status" value="1"/>
</dbReference>
<comment type="function">
    <text evidence="10">Part of the binding-protein-dependent transport system for phosphate; probably responsible for the translocation of the substrate across the membrane.</text>
</comment>
<gene>
    <name evidence="12" type="primary">pstC</name>
    <name evidence="12" type="ORF">RBI02_03670</name>
</gene>
<dbReference type="AlphaFoldDB" id="A0AAE4NUN3"/>
<dbReference type="InterPro" id="IPR051124">
    <property type="entry name" value="Phosphate_Transport_Permease"/>
</dbReference>
<dbReference type="CDD" id="cd06261">
    <property type="entry name" value="TM_PBP2"/>
    <property type="match status" value="1"/>
</dbReference>
<keyword evidence="13" id="KW-1185">Reference proteome</keyword>
<dbReference type="GO" id="GO:0005315">
    <property type="term" value="F:phosphate transmembrane transporter activity"/>
    <property type="evidence" value="ECO:0007669"/>
    <property type="project" value="InterPro"/>
</dbReference>
<feature type="transmembrane region" description="Helical" evidence="9">
    <location>
        <begin position="64"/>
        <end position="91"/>
    </location>
</feature>
<dbReference type="InterPro" id="IPR035906">
    <property type="entry name" value="MetI-like_sf"/>
</dbReference>
<evidence type="ECO:0000256" key="10">
    <source>
        <dbReference type="RuleBase" id="RU363054"/>
    </source>
</evidence>
<feature type="transmembrane region" description="Helical" evidence="9">
    <location>
        <begin position="206"/>
        <end position="226"/>
    </location>
</feature>
<keyword evidence="3 9" id="KW-0813">Transport</keyword>